<dbReference type="PANTHER" id="PTHR31694">
    <property type="entry name" value="DESICCATION-LIKE PROTEIN"/>
    <property type="match status" value="1"/>
</dbReference>
<protein>
    <recommendedName>
        <fullName evidence="4">Protein rds1</fullName>
    </recommendedName>
</protein>
<dbReference type="EMBL" id="JBBBZM010000079">
    <property type="protein sequence ID" value="KAL0635009.1"/>
    <property type="molecule type" value="Genomic_DNA"/>
</dbReference>
<evidence type="ECO:0000256" key="1">
    <source>
        <dbReference type="SAM" id="SignalP"/>
    </source>
</evidence>
<feature type="chain" id="PRO_5046577280" description="Protein rds1" evidence="1">
    <location>
        <begin position="25"/>
        <end position="299"/>
    </location>
</feature>
<dbReference type="Proteomes" id="UP001447188">
    <property type="component" value="Unassembled WGS sequence"/>
</dbReference>
<dbReference type="Pfam" id="PF13668">
    <property type="entry name" value="Ferritin_2"/>
    <property type="match status" value="1"/>
</dbReference>
<keyword evidence="1" id="KW-0732">Signal</keyword>
<feature type="signal peptide" evidence="1">
    <location>
        <begin position="1"/>
        <end position="24"/>
    </location>
</feature>
<organism evidence="2 3">
    <name type="scientific">Discina gigas</name>
    <dbReference type="NCBI Taxonomy" id="1032678"/>
    <lineage>
        <taxon>Eukaryota</taxon>
        <taxon>Fungi</taxon>
        <taxon>Dikarya</taxon>
        <taxon>Ascomycota</taxon>
        <taxon>Pezizomycotina</taxon>
        <taxon>Pezizomycetes</taxon>
        <taxon>Pezizales</taxon>
        <taxon>Discinaceae</taxon>
        <taxon>Discina</taxon>
    </lineage>
</organism>
<gene>
    <name evidence="2" type="ORF">Q9L58_006038</name>
</gene>
<dbReference type="SUPFAM" id="SSF47240">
    <property type="entry name" value="Ferritin-like"/>
    <property type="match status" value="1"/>
</dbReference>
<dbReference type="PANTHER" id="PTHR31694:SF8">
    <property type="entry name" value="STRESS RESPONSE PROTEIN RDS1P"/>
    <property type="match status" value="1"/>
</dbReference>
<dbReference type="InterPro" id="IPR009078">
    <property type="entry name" value="Ferritin-like_SF"/>
</dbReference>
<name>A0ABR3GGC4_9PEZI</name>
<proteinExistence type="predicted"/>
<sequence>MTVIQKFLTCASVALAAFGGVTNAHPIAKRQAAAAPLTDLDILQFALTLEHLESAFYKEGFAKFPASDFIGLGLTQKQIDGLVQIGATEATHVTVLMAAIAGAGATPFQPCTYDFKFTDAASMVATAKVLEAVGVSAYLGAAPLISDAKILSAAASIVTIEARHQTFIKTALNEQPVPQAFDVAISARQIFTLAASFIVSCPAGSSLPFQPFPSLNIVDAPSVVAGSVLTLTDAGAFAEGKAFCSFTAGETGTRFAPFVAGSCVVPADLGGEVYVTISSSGTALSDDTILAGPAVLSLS</sequence>
<reference evidence="2 3" key="1">
    <citation type="submission" date="2024-02" db="EMBL/GenBank/DDBJ databases">
        <title>Discinaceae phylogenomics.</title>
        <authorList>
            <person name="Dirks A.C."/>
            <person name="James T.Y."/>
        </authorList>
    </citation>
    <scope>NUCLEOTIDE SEQUENCE [LARGE SCALE GENOMIC DNA]</scope>
    <source>
        <strain evidence="2 3">ACD0624</strain>
    </source>
</reference>
<evidence type="ECO:0008006" key="4">
    <source>
        <dbReference type="Google" id="ProtNLM"/>
    </source>
</evidence>
<keyword evidence="3" id="KW-1185">Reference proteome</keyword>
<evidence type="ECO:0000313" key="2">
    <source>
        <dbReference type="EMBL" id="KAL0635009.1"/>
    </source>
</evidence>
<evidence type="ECO:0000313" key="3">
    <source>
        <dbReference type="Proteomes" id="UP001447188"/>
    </source>
</evidence>
<accession>A0ABR3GGC4</accession>
<dbReference type="CDD" id="cd00657">
    <property type="entry name" value="Ferritin_like"/>
    <property type="match status" value="1"/>
</dbReference>
<dbReference type="InterPro" id="IPR052965">
    <property type="entry name" value="Pigment-catalase-like"/>
</dbReference>
<comment type="caution">
    <text evidence="2">The sequence shown here is derived from an EMBL/GenBank/DDBJ whole genome shotgun (WGS) entry which is preliminary data.</text>
</comment>